<keyword evidence="4" id="KW-1185">Reference proteome</keyword>
<evidence type="ECO:0000313" key="3">
    <source>
        <dbReference type="EMBL" id="GAA1699665.1"/>
    </source>
</evidence>
<protein>
    <recommendedName>
        <fullName evidence="5">MarR family transcriptional regulator</fullName>
    </recommendedName>
</protein>
<accession>A0ABN2I6S2</accession>
<name>A0ABN2I6S2_9ACTN</name>
<evidence type="ECO:0008006" key="5">
    <source>
        <dbReference type="Google" id="ProtNLM"/>
    </source>
</evidence>
<dbReference type="Proteomes" id="UP001500064">
    <property type="component" value="Unassembled WGS sequence"/>
</dbReference>
<reference evidence="3 4" key="1">
    <citation type="journal article" date="2019" name="Int. J. Syst. Evol. Microbiol.">
        <title>The Global Catalogue of Microorganisms (GCM) 10K type strain sequencing project: providing services to taxonomists for standard genome sequencing and annotation.</title>
        <authorList>
            <consortium name="The Broad Institute Genomics Platform"/>
            <consortium name="The Broad Institute Genome Sequencing Center for Infectious Disease"/>
            <person name="Wu L."/>
            <person name="Ma J."/>
        </authorList>
    </citation>
    <scope>NUCLEOTIDE SEQUENCE [LARGE SCALE GENOMIC DNA]</scope>
    <source>
        <strain evidence="3 4">JCM 13929</strain>
    </source>
</reference>
<feature type="region of interest" description="Disordered" evidence="2">
    <location>
        <begin position="64"/>
        <end position="87"/>
    </location>
</feature>
<sequence>MGSLLEELARRQAEARRRIEELGRQLAEVQARLEAEEEGLSRLLIASEVVEDILGGQGRLAADPVLGSEDAGSADAGQDGQDGKTEAVRRGVVTVPAWREDLGPSVLPRAYRDVLEVLADAGRAMRAGKISAALGRGESAAAVEGLRGKLRRLVERGWLAQDEPGLFALTEPVARQIAR</sequence>
<proteinExistence type="predicted"/>
<evidence type="ECO:0000313" key="4">
    <source>
        <dbReference type="Proteomes" id="UP001500064"/>
    </source>
</evidence>
<feature type="compositionally biased region" description="Low complexity" evidence="2">
    <location>
        <begin position="67"/>
        <end position="79"/>
    </location>
</feature>
<organism evidence="3 4">
    <name type="scientific">Nonomuraea maheshkhaliensis</name>
    <dbReference type="NCBI Taxonomy" id="419590"/>
    <lineage>
        <taxon>Bacteria</taxon>
        <taxon>Bacillati</taxon>
        <taxon>Actinomycetota</taxon>
        <taxon>Actinomycetes</taxon>
        <taxon>Streptosporangiales</taxon>
        <taxon>Streptosporangiaceae</taxon>
        <taxon>Nonomuraea</taxon>
    </lineage>
</organism>
<dbReference type="EMBL" id="BAAAMU010000285">
    <property type="protein sequence ID" value="GAA1699665.1"/>
    <property type="molecule type" value="Genomic_DNA"/>
</dbReference>
<evidence type="ECO:0000256" key="1">
    <source>
        <dbReference type="SAM" id="Coils"/>
    </source>
</evidence>
<feature type="coiled-coil region" evidence="1">
    <location>
        <begin position="5"/>
        <end position="46"/>
    </location>
</feature>
<evidence type="ECO:0000256" key="2">
    <source>
        <dbReference type="SAM" id="MobiDB-lite"/>
    </source>
</evidence>
<comment type="caution">
    <text evidence="3">The sequence shown here is derived from an EMBL/GenBank/DDBJ whole genome shotgun (WGS) entry which is preliminary data.</text>
</comment>
<keyword evidence="1" id="KW-0175">Coiled coil</keyword>
<gene>
    <name evidence="3" type="ORF">GCM10009733_111940</name>
</gene>